<dbReference type="AlphaFoldDB" id="A0A6J4UG58"/>
<proteinExistence type="predicted"/>
<evidence type="ECO:0000256" key="1">
    <source>
        <dbReference type="SAM" id="MobiDB-lite"/>
    </source>
</evidence>
<evidence type="ECO:0000313" key="2">
    <source>
        <dbReference type="EMBL" id="CAA9547667.1"/>
    </source>
</evidence>
<sequence length="78" mass="8902">DPPLPRSLRPRLLPARWPLYLDGAGGADRRAPRLRRARRRHRDRGRLQLGHRGDRAGAGRALRLPRGHAARTRQGRAH</sequence>
<feature type="non-terminal residue" evidence="2">
    <location>
        <position position="1"/>
    </location>
</feature>
<feature type="non-terminal residue" evidence="2">
    <location>
        <position position="78"/>
    </location>
</feature>
<feature type="compositionally biased region" description="Basic residues" evidence="1">
    <location>
        <begin position="32"/>
        <end position="44"/>
    </location>
</feature>
<accession>A0A6J4UG58</accession>
<dbReference type="EMBL" id="CADCWN010000005">
    <property type="protein sequence ID" value="CAA9547667.1"/>
    <property type="molecule type" value="Genomic_DNA"/>
</dbReference>
<reference evidence="2" key="1">
    <citation type="submission" date="2020-02" db="EMBL/GenBank/DDBJ databases">
        <authorList>
            <person name="Meier V. D."/>
        </authorList>
    </citation>
    <scope>NUCLEOTIDE SEQUENCE</scope>
    <source>
        <strain evidence="2">AVDCRST_MAG18</strain>
    </source>
</reference>
<feature type="region of interest" description="Disordered" evidence="1">
    <location>
        <begin position="24"/>
        <end position="78"/>
    </location>
</feature>
<feature type="compositionally biased region" description="Basic residues" evidence="1">
    <location>
        <begin position="63"/>
        <end position="78"/>
    </location>
</feature>
<gene>
    <name evidence="2" type="ORF">AVDCRST_MAG18-34</name>
</gene>
<organism evidence="2">
    <name type="scientific">uncultured Thermomicrobiales bacterium</name>
    <dbReference type="NCBI Taxonomy" id="1645740"/>
    <lineage>
        <taxon>Bacteria</taxon>
        <taxon>Pseudomonadati</taxon>
        <taxon>Thermomicrobiota</taxon>
        <taxon>Thermomicrobia</taxon>
        <taxon>Thermomicrobiales</taxon>
        <taxon>environmental samples</taxon>
    </lineage>
</organism>
<name>A0A6J4UG58_9BACT</name>
<protein>
    <submittedName>
        <fullName evidence="2">Uncharacterized protein</fullName>
    </submittedName>
</protein>